<evidence type="ECO:0000256" key="1">
    <source>
        <dbReference type="SAM" id="MobiDB-lite"/>
    </source>
</evidence>
<protein>
    <submittedName>
        <fullName evidence="2">Uncharacterized protein</fullName>
    </submittedName>
</protein>
<accession>A0A9P6C3S6</accession>
<organism evidence="2 3">
    <name type="scientific">Macrolepiota fuliginosa MF-IS2</name>
    <dbReference type="NCBI Taxonomy" id="1400762"/>
    <lineage>
        <taxon>Eukaryota</taxon>
        <taxon>Fungi</taxon>
        <taxon>Dikarya</taxon>
        <taxon>Basidiomycota</taxon>
        <taxon>Agaricomycotina</taxon>
        <taxon>Agaricomycetes</taxon>
        <taxon>Agaricomycetidae</taxon>
        <taxon>Agaricales</taxon>
        <taxon>Agaricineae</taxon>
        <taxon>Agaricaceae</taxon>
        <taxon>Macrolepiota</taxon>
    </lineage>
</organism>
<feature type="non-terminal residue" evidence="2">
    <location>
        <position position="54"/>
    </location>
</feature>
<feature type="region of interest" description="Disordered" evidence="1">
    <location>
        <begin position="14"/>
        <end position="33"/>
    </location>
</feature>
<evidence type="ECO:0000313" key="2">
    <source>
        <dbReference type="EMBL" id="KAF9447759.1"/>
    </source>
</evidence>
<sequence>LAMMYEVDRNVKKQEGLASPYKTGQGLTGGSDVKMTSTDVAAAVSVPKPGKERL</sequence>
<dbReference type="AlphaFoldDB" id="A0A9P6C3S6"/>
<proteinExistence type="predicted"/>
<gene>
    <name evidence="2" type="ORF">P691DRAFT_618419</name>
</gene>
<evidence type="ECO:0000313" key="3">
    <source>
        <dbReference type="Proteomes" id="UP000807342"/>
    </source>
</evidence>
<name>A0A9P6C3S6_9AGAR</name>
<keyword evidence="3" id="KW-1185">Reference proteome</keyword>
<dbReference type="Proteomes" id="UP000807342">
    <property type="component" value="Unassembled WGS sequence"/>
</dbReference>
<feature type="non-terminal residue" evidence="2">
    <location>
        <position position="1"/>
    </location>
</feature>
<comment type="caution">
    <text evidence="2">The sequence shown here is derived from an EMBL/GenBank/DDBJ whole genome shotgun (WGS) entry which is preliminary data.</text>
</comment>
<dbReference type="OrthoDB" id="2891636at2759"/>
<reference evidence="2" key="1">
    <citation type="submission" date="2020-11" db="EMBL/GenBank/DDBJ databases">
        <authorList>
            <consortium name="DOE Joint Genome Institute"/>
            <person name="Ahrendt S."/>
            <person name="Riley R."/>
            <person name="Andreopoulos W."/>
            <person name="Labutti K."/>
            <person name="Pangilinan J."/>
            <person name="Ruiz-Duenas F.J."/>
            <person name="Barrasa J.M."/>
            <person name="Sanchez-Garcia M."/>
            <person name="Camarero S."/>
            <person name="Miyauchi S."/>
            <person name="Serrano A."/>
            <person name="Linde D."/>
            <person name="Babiker R."/>
            <person name="Drula E."/>
            <person name="Ayuso-Fernandez I."/>
            <person name="Pacheco R."/>
            <person name="Padilla G."/>
            <person name="Ferreira P."/>
            <person name="Barriuso J."/>
            <person name="Kellner H."/>
            <person name="Castanera R."/>
            <person name="Alfaro M."/>
            <person name="Ramirez L."/>
            <person name="Pisabarro A.G."/>
            <person name="Kuo A."/>
            <person name="Tritt A."/>
            <person name="Lipzen A."/>
            <person name="He G."/>
            <person name="Yan M."/>
            <person name="Ng V."/>
            <person name="Cullen D."/>
            <person name="Martin F."/>
            <person name="Rosso M.-N."/>
            <person name="Henrissat B."/>
            <person name="Hibbett D."/>
            <person name="Martinez A.T."/>
            <person name="Grigoriev I.V."/>
        </authorList>
    </citation>
    <scope>NUCLEOTIDE SEQUENCE</scope>
    <source>
        <strain evidence="2">MF-IS2</strain>
    </source>
</reference>
<dbReference type="EMBL" id="MU151187">
    <property type="protein sequence ID" value="KAF9447759.1"/>
    <property type="molecule type" value="Genomic_DNA"/>
</dbReference>